<organism evidence="1">
    <name type="scientific">Myoviridae sp. ctkfK18</name>
    <dbReference type="NCBI Taxonomy" id="2825165"/>
    <lineage>
        <taxon>Viruses</taxon>
        <taxon>Duplodnaviria</taxon>
        <taxon>Heunggongvirae</taxon>
        <taxon>Uroviricota</taxon>
        <taxon>Caudoviricetes</taxon>
    </lineage>
</organism>
<protein>
    <submittedName>
        <fullName evidence="1">Uncharacterized protein</fullName>
    </submittedName>
</protein>
<dbReference type="EMBL" id="BK016265">
    <property type="protein sequence ID" value="DAG06026.1"/>
    <property type="molecule type" value="Genomic_DNA"/>
</dbReference>
<evidence type="ECO:0000313" key="1">
    <source>
        <dbReference type="EMBL" id="DAG06026.1"/>
    </source>
</evidence>
<proteinExistence type="predicted"/>
<reference evidence="1" key="1">
    <citation type="journal article" date="2021" name="Proc. Natl. Acad. Sci. U.S.A.">
        <title>A Catalog of Tens of Thousands of Viruses from Human Metagenomes Reveals Hidden Associations with Chronic Diseases.</title>
        <authorList>
            <person name="Tisza M.J."/>
            <person name="Buck C.B."/>
        </authorList>
    </citation>
    <scope>NUCLEOTIDE SEQUENCE</scope>
    <source>
        <strain evidence="1">CtkfK18</strain>
    </source>
</reference>
<sequence length="322" mass="38986">MLSLKFRQTMSFISNMYKMELQPKIPIPRADVVSIVDKLMKSNEKKKGRFDNVKAFLTHYDEKTSKLHLKVVAINIRTNSNKVFGTWGYLNSQFVRQNGLFITEWFNNNEISNYYTMNIKRVYTLSTEWRMDESTETQFEDLNYYDTAKRIVEYSKDNKFWDKYHNVKIKNKRYFDISLSNFMYTFNMNISDYLYKYRWKTFEDLNREFPIDFYKKKISGFEMKSLVDRAEFELSRCRKDNELVTFTKMLTLRGLFNVSTAEWSIINHKIKYYNNEEDFDMVRYNNHYSSYENDSKDIIDRYLWLSDLFNFTGMDSILLKGA</sequence>
<accession>A0A8S5VGX4</accession>
<name>A0A8S5VGX4_9CAUD</name>